<feature type="compositionally biased region" description="Polar residues" evidence="1">
    <location>
        <begin position="207"/>
        <end position="216"/>
    </location>
</feature>
<feature type="region of interest" description="Disordered" evidence="1">
    <location>
        <begin position="193"/>
        <end position="238"/>
    </location>
</feature>
<name>A0AAD6X6L0_9AGAR</name>
<accession>A0AAD6X6L0</accession>
<feature type="region of interest" description="Disordered" evidence="1">
    <location>
        <begin position="1"/>
        <end position="41"/>
    </location>
</feature>
<keyword evidence="3" id="KW-1185">Reference proteome</keyword>
<evidence type="ECO:0000313" key="2">
    <source>
        <dbReference type="EMBL" id="KAJ7036846.1"/>
    </source>
</evidence>
<sequence>MSSPQDRSGDASVDGSPFNSRPPFQTPTSHYREEEEQEEALSITIPPIRIPPSKIFNPKKRTLKGKVTFREDVGVKKPTLGSERMWYEFRGRVVPPAAGGRIGDVFWDITPPFVLYVRRPSTIPNGDPQWIPWNPDAYKTQLLAEHPLFINRYLLISGTTCNWVSKENLRNNGIDVRKEYALDEASQDALTLPKEVASESPRCLENTAGQSSNLDGSSKRKRSDEDEDDSGRHLRPPQVLDDIPQACTVFDQCITPWLDTAASTNALLPTIHQLVSDQTRVLAGSAVEVGRLRVENEQLRLTIAAKDTTIGDLQTRIVAKEKEVVTVRETLEKELEATKQRVEMIAAENSEIKSFITQLEAKLHHEELINLEARERDNAKIIELQMVGSNFWSSVQSQAAGYLAQFERARDVPMK</sequence>
<organism evidence="2 3">
    <name type="scientific">Mycena alexandri</name>
    <dbReference type="NCBI Taxonomy" id="1745969"/>
    <lineage>
        <taxon>Eukaryota</taxon>
        <taxon>Fungi</taxon>
        <taxon>Dikarya</taxon>
        <taxon>Basidiomycota</taxon>
        <taxon>Agaricomycotina</taxon>
        <taxon>Agaricomycetes</taxon>
        <taxon>Agaricomycetidae</taxon>
        <taxon>Agaricales</taxon>
        <taxon>Marasmiineae</taxon>
        <taxon>Mycenaceae</taxon>
        <taxon>Mycena</taxon>
    </lineage>
</organism>
<gene>
    <name evidence="2" type="ORF">C8F04DRAFT_1394085</name>
</gene>
<comment type="caution">
    <text evidence="2">The sequence shown here is derived from an EMBL/GenBank/DDBJ whole genome shotgun (WGS) entry which is preliminary data.</text>
</comment>
<feature type="compositionally biased region" description="Polar residues" evidence="1">
    <location>
        <begin position="17"/>
        <end position="29"/>
    </location>
</feature>
<dbReference type="Proteomes" id="UP001218188">
    <property type="component" value="Unassembled WGS sequence"/>
</dbReference>
<reference evidence="2" key="1">
    <citation type="submission" date="2023-03" db="EMBL/GenBank/DDBJ databases">
        <title>Massive genome expansion in bonnet fungi (Mycena s.s.) driven by repeated elements and novel gene families across ecological guilds.</title>
        <authorList>
            <consortium name="Lawrence Berkeley National Laboratory"/>
            <person name="Harder C.B."/>
            <person name="Miyauchi S."/>
            <person name="Viragh M."/>
            <person name="Kuo A."/>
            <person name="Thoen E."/>
            <person name="Andreopoulos B."/>
            <person name="Lu D."/>
            <person name="Skrede I."/>
            <person name="Drula E."/>
            <person name="Henrissat B."/>
            <person name="Morin E."/>
            <person name="Kohler A."/>
            <person name="Barry K."/>
            <person name="LaButti K."/>
            <person name="Morin E."/>
            <person name="Salamov A."/>
            <person name="Lipzen A."/>
            <person name="Mereny Z."/>
            <person name="Hegedus B."/>
            <person name="Baldrian P."/>
            <person name="Stursova M."/>
            <person name="Weitz H."/>
            <person name="Taylor A."/>
            <person name="Grigoriev I.V."/>
            <person name="Nagy L.G."/>
            <person name="Martin F."/>
            <person name="Kauserud H."/>
        </authorList>
    </citation>
    <scope>NUCLEOTIDE SEQUENCE</scope>
    <source>
        <strain evidence="2">CBHHK200</strain>
    </source>
</reference>
<dbReference type="AlphaFoldDB" id="A0AAD6X6L0"/>
<evidence type="ECO:0000313" key="3">
    <source>
        <dbReference type="Proteomes" id="UP001218188"/>
    </source>
</evidence>
<dbReference type="EMBL" id="JARJCM010000041">
    <property type="protein sequence ID" value="KAJ7036846.1"/>
    <property type="molecule type" value="Genomic_DNA"/>
</dbReference>
<protein>
    <submittedName>
        <fullName evidence="2">Uncharacterized protein</fullName>
    </submittedName>
</protein>
<evidence type="ECO:0000256" key="1">
    <source>
        <dbReference type="SAM" id="MobiDB-lite"/>
    </source>
</evidence>
<proteinExistence type="predicted"/>